<dbReference type="EMBL" id="CP020472">
    <property type="protein sequence ID" value="ARD24347.1"/>
    <property type="molecule type" value="Genomic_DNA"/>
</dbReference>
<dbReference type="Pfam" id="PF03466">
    <property type="entry name" value="LysR_substrate"/>
    <property type="match status" value="1"/>
</dbReference>
<proteinExistence type="inferred from homology"/>
<evidence type="ECO:0000256" key="2">
    <source>
        <dbReference type="ARBA" id="ARBA00023015"/>
    </source>
</evidence>
<dbReference type="PANTHER" id="PTHR30118">
    <property type="entry name" value="HTH-TYPE TRANSCRIPTIONAL REGULATOR LEUO-RELATED"/>
    <property type="match status" value="1"/>
</dbReference>
<accession>A0ABN4YKY8</accession>
<feature type="domain" description="HTH lysR-type" evidence="5">
    <location>
        <begin position="13"/>
        <end position="65"/>
    </location>
</feature>
<dbReference type="Proteomes" id="UP000191820">
    <property type="component" value="Chromosome"/>
</dbReference>
<dbReference type="SUPFAM" id="SSF46785">
    <property type="entry name" value="Winged helix' DNA-binding domain"/>
    <property type="match status" value="1"/>
</dbReference>
<keyword evidence="3" id="KW-0238">DNA-binding</keyword>
<dbReference type="Gene3D" id="1.10.10.10">
    <property type="entry name" value="Winged helix-like DNA-binding domain superfamily/Winged helix DNA-binding domain"/>
    <property type="match status" value="1"/>
</dbReference>
<keyword evidence="2" id="KW-0805">Transcription regulation</keyword>
<comment type="similarity">
    <text evidence="1">Belongs to the LysR transcriptional regulatory family.</text>
</comment>
<dbReference type="InterPro" id="IPR036388">
    <property type="entry name" value="WH-like_DNA-bd_sf"/>
</dbReference>
<dbReference type="InterPro" id="IPR000847">
    <property type="entry name" value="LysR_HTH_N"/>
</dbReference>
<dbReference type="InterPro" id="IPR036390">
    <property type="entry name" value="WH_DNA-bd_sf"/>
</dbReference>
<dbReference type="RefSeq" id="WP_080917248.1">
    <property type="nucleotide sequence ID" value="NZ_CP020472.1"/>
</dbReference>
<evidence type="ECO:0000313" key="7">
    <source>
        <dbReference type="Proteomes" id="UP000191820"/>
    </source>
</evidence>
<keyword evidence="7" id="KW-1185">Reference proteome</keyword>
<keyword evidence="4" id="KW-0804">Transcription</keyword>
<evidence type="ECO:0000256" key="1">
    <source>
        <dbReference type="ARBA" id="ARBA00009437"/>
    </source>
</evidence>
<evidence type="ECO:0000313" key="6">
    <source>
        <dbReference type="EMBL" id="ARD24347.1"/>
    </source>
</evidence>
<dbReference type="SUPFAM" id="SSF53850">
    <property type="entry name" value="Periplasmic binding protein-like II"/>
    <property type="match status" value="1"/>
</dbReference>
<dbReference type="InterPro" id="IPR050389">
    <property type="entry name" value="LysR-type_TF"/>
</dbReference>
<dbReference type="Gene3D" id="3.40.190.10">
    <property type="entry name" value="Periplasmic binding protein-like II"/>
    <property type="match status" value="2"/>
</dbReference>
<reference evidence="6 7" key="1">
    <citation type="submission" date="2017-03" db="EMBL/GenBank/DDBJ databases">
        <title>Genome sequencing of Shewanella japonica KCTC 22435.</title>
        <authorList>
            <person name="Kim K.M."/>
        </authorList>
    </citation>
    <scope>NUCLEOTIDE SEQUENCE [LARGE SCALE GENOMIC DNA]</scope>
    <source>
        <strain evidence="6 7">KCTC 22435</strain>
    </source>
</reference>
<sequence length="339" mass="38629">MEKQLSRLDYFTLKVLIGLFEYKNGSVVAEKLNSTQPKVSRALSTMREVIHNELFIRQQYGLQPNAMAERLYPLAKNIISAYDDMATAAKTQPENDLVLHICAPEQMSMFLLESIDKTSEMLGVSHIVDIHPWTESAEQKIAQGKIDYAISSFPFSHDNIINNKLGDIEFWFLAVRKGHPILQQPITLESILKNRLVFIHNGPTSALTEIVSRCSEITHLKADISLITSSLVMAFERVVNSDDICWAPSVFPFELSKQRDDIELIDMTEFYYTHLQTPANIVAPCHYLQCHEAKTSEFTALLIENMTDNLKKYQQTYRNMNISNIHNDEVTSNEIVAAE</sequence>
<evidence type="ECO:0000256" key="3">
    <source>
        <dbReference type="ARBA" id="ARBA00023125"/>
    </source>
</evidence>
<dbReference type="Pfam" id="PF00126">
    <property type="entry name" value="HTH_1"/>
    <property type="match status" value="1"/>
</dbReference>
<dbReference type="InterPro" id="IPR005119">
    <property type="entry name" value="LysR_subst-bd"/>
</dbReference>
<dbReference type="PANTHER" id="PTHR30118:SF15">
    <property type="entry name" value="TRANSCRIPTIONAL REGULATORY PROTEIN"/>
    <property type="match status" value="1"/>
</dbReference>
<organism evidence="6 7">
    <name type="scientific">Shewanella japonica</name>
    <dbReference type="NCBI Taxonomy" id="93973"/>
    <lineage>
        <taxon>Bacteria</taxon>
        <taxon>Pseudomonadati</taxon>
        <taxon>Pseudomonadota</taxon>
        <taxon>Gammaproteobacteria</taxon>
        <taxon>Alteromonadales</taxon>
        <taxon>Shewanellaceae</taxon>
        <taxon>Shewanella</taxon>
    </lineage>
</organism>
<name>A0ABN4YKY8_9GAMM</name>
<protein>
    <submittedName>
        <fullName evidence="6">LysR family transcriptional regulator</fullName>
    </submittedName>
</protein>
<evidence type="ECO:0000259" key="5">
    <source>
        <dbReference type="PROSITE" id="PS50931"/>
    </source>
</evidence>
<gene>
    <name evidence="6" type="ORF">SJ2017_4120</name>
</gene>
<dbReference type="PROSITE" id="PS50931">
    <property type="entry name" value="HTH_LYSR"/>
    <property type="match status" value="1"/>
</dbReference>
<evidence type="ECO:0000256" key="4">
    <source>
        <dbReference type="ARBA" id="ARBA00023163"/>
    </source>
</evidence>